<protein>
    <submittedName>
        <fullName evidence="2">Uncharacterized protein</fullName>
    </submittedName>
</protein>
<evidence type="ECO:0000313" key="2">
    <source>
        <dbReference type="EMBL" id="EGF99519.1"/>
    </source>
</evidence>
<dbReference type="GeneID" id="18936843"/>
<dbReference type="RefSeq" id="XP_007417244.1">
    <property type="nucleotide sequence ID" value="XM_007417182.1"/>
</dbReference>
<keyword evidence="3" id="KW-1185">Reference proteome</keyword>
<feature type="compositionally biased region" description="Basic and acidic residues" evidence="1">
    <location>
        <begin position="229"/>
        <end position="238"/>
    </location>
</feature>
<feature type="region of interest" description="Disordered" evidence="1">
    <location>
        <begin position="54"/>
        <end position="279"/>
    </location>
</feature>
<feature type="region of interest" description="Disordered" evidence="1">
    <location>
        <begin position="1"/>
        <end position="41"/>
    </location>
</feature>
<evidence type="ECO:0000313" key="3">
    <source>
        <dbReference type="Proteomes" id="UP000001072"/>
    </source>
</evidence>
<dbReference type="HOGENOM" id="CLU_692765_0_0_1"/>
<feature type="compositionally biased region" description="Low complexity" evidence="1">
    <location>
        <begin position="13"/>
        <end position="32"/>
    </location>
</feature>
<dbReference type="InParanoid" id="F4S778"/>
<feature type="compositionally biased region" description="Basic and acidic residues" evidence="1">
    <location>
        <begin position="130"/>
        <end position="146"/>
    </location>
</feature>
<feature type="compositionally biased region" description="Basic residues" evidence="1">
    <location>
        <begin position="1"/>
        <end position="12"/>
    </location>
</feature>
<dbReference type="VEuPathDB" id="FungiDB:MELLADRAFT_94297"/>
<dbReference type="KEGG" id="mlr:MELLADRAFT_94297"/>
<name>F4S778_MELLP</name>
<dbReference type="OrthoDB" id="2502443at2759"/>
<feature type="compositionally biased region" description="Polar residues" evidence="1">
    <location>
        <begin position="265"/>
        <end position="279"/>
    </location>
</feature>
<dbReference type="AlphaFoldDB" id="F4S778"/>
<proteinExistence type="predicted"/>
<gene>
    <name evidence="2" type="ORF">MELLADRAFT_94297</name>
</gene>
<feature type="compositionally biased region" description="Low complexity" evidence="1">
    <location>
        <begin position="63"/>
        <end position="74"/>
    </location>
</feature>
<sequence>MPKSKSTNKKSNKSTTDSKAPVSPAARLLAAGGARGHIPQRSVSKVEALSFEGLLSGTQNHDPSPSQATTSTSPIHPLIPNTHARVSFPSSSDQPGPSPPISRTEDSRSSSEAADTDVLRHLKTSLRSRLTSDHARQIKSPTRDVKSSSSSAKSSRILNRHDSTGSVPSSQKGSPPLNDSQKSPSFGIPSSPAAASTPGINQSSPSHLLLDPYDPSTSTQSQMTQNEIQADKHMDSVDRTPNSSLDPLIDTVSGNQATDIDHTQSDPSDTTAQSSPRLSNPVISSDILPALYVPVFGFKLAPPNLAQRTISCYPTSHNHPIADIILHLMILPWTTTLALVKSAPVIRDYVTNSEKQPFNHSKRRILFDAAQQAVGLVLAGSWTVIGHILNPVKIQDRL</sequence>
<dbReference type="Proteomes" id="UP000001072">
    <property type="component" value="Unassembled WGS sequence"/>
</dbReference>
<evidence type="ECO:0000256" key="1">
    <source>
        <dbReference type="SAM" id="MobiDB-lite"/>
    </source>
</evidence>
<organism evidence="3">
    <name type="scientific">Melampsora larici-populina (strain 98AG31 / pathotype 3-4-7)</name>
    <name type="common">Poplar leaf rust fungus</name>
    <dbReference type="NCBI Taxonomy" id="747676"/>
    <lineage>
        <taxon>Eukaryota</taxon>
        <taxon>Fungi</taxon>
        <taxon>Dikarya</taxon>
        <taxon>Basidiomycota</taxon>
        <taxon>Pucciniomycotina</taxon>
        <taxon>Pucciniomycetes</taxon>
        <taxon>Pucciniales</taxon>
        <taxon>Melampsoraceae</taxon>
        <taxon>Melampsora</taxon>
    </lineage>
</organism>
<accession>F4S778</accession>
<reference evidence="3" key="1">
    <citation type="journal article" date="2011" name="Proc. Natl. Acad. Sci. U.S.A.">
        <title>Obligate biotrophy features unraveled by the genomic analysis of rust fungi.</title>
        <authorList>
            <person name="Duplessis S."/>
            <person name="Cuomo C.A."/>
            <person name="Lin Y.-C."/>
            <person name="Aerts A."/>
            <person name="Tisserant E."/>
            <person name="Veneault-Fourrey C."/>
            <person name="Joly D.L."/>
            <person name="Hacquard S."/>
            <person name="Amselem J."/>
            <person name="Cantarel B.L."/>
            <person name="Chiu R."/>
            <person name="Coutinho P.M."/>
            <person name="Feau N."/>
            <person name="Field M."/>
            <person name="Frey P."/>
            <person name="Gelhaye E."/>
            <person name="Goldberg J."/>
            <person name="Grabherr M.G."/>
            <person name="Kodira C.D."/>
            <person name="Kohler A."/>
            <person name="Kuees U."/>
            <person name="Lindquist E.A."/>
            <person name="Lucas S.M."/>
            <person name="Mago R."/>
            <person name="Mauceli E."/>
            <person name="Morin E."/>
            <person name="Murat C."/>
            <person name="Pangilinan J.L."/>
            <person name="Park R."/>
            <person name="Pearson M."/>
            <person name="Quesneville H."/>
            <person name="Rouhier N."/>
            <person name="Sakthikumar S."/>
            <person name="Salamov A.A."/>
            <person name="Schmutz J."/>
            <person name="Selles B."/>
            <person name="Shapiro H."/>
            <person name="Tanguay P."/>
            <person name="Tuskan G.A."/>
            <person name="Henrissat B."/>
            <person name="Van de Peer Y."/>
            <person name="Rouze P."/>
            <person name="Ellis J.G."/>
            <person name="Dodds P.N."/>
            <person name="Schein J.E."/>
            <person name="Zhong S."/>
            <person name="Hamelin R.C."/>
            <person name="Grigoriev I.V."/>
            <person name="Szabo L.J."/>
            <person name="Martin F."/>
        </authorList>
    </citation>
    <scope>NUCLEOTIDE SEQUENCE [LARGE SCALE GENOMIC DNA]</scope>
    <source>
        <strain evidence="3">98AG31 / pathotype 3-4-7</strain>
    </source>
</reference>
<feature type="compositionally biased region" description="Polar residues" evidence="1">
    <location>
        <begin position="164"/>
        <end position="184"/>
    </location>
</feature>
<dbReference type="EMBL" id="GL883158">
    <property type="protein sequence ID" value="EGF99519.1"/>
    <property type="molecule type" value="Genomic_DNA"/>
</dbReference>
<feature type="compositionally biased region" description="Polar residues" evidence="1">
    <location>
        <begin position="215"/>
        <end position="228"/>
    </location>
</feature>